<dbReference type="Gene3D" id="2.60.120.620">
    <property type="entry name" value="q2cbj1_9rhob like domain"/>
    <property type="match status" value="1"/>
</dbReference>
<dbReference type="PANTHER" id="PTHR31630">
    <property type="entry name" value="PHYTANOYL-COA DIOXYGENASE-RELATED-RELATED"/>
    <property type="match status" value="1"/>
</dbReference>
<keyword evidence="2" id="KW-1185">Reference proteome</keyword>
<evidence type="ECO:0008006" key="3">
    <source>
        <dbReference type="Google" id="ProtNLM"/>
    </source>
</evidence>
<dbReference type="EMBL" id="KQ965735">
    <property type="protein sequence ID" value="KXS20441.1"/>
    <property type="molecule type" value="Genomic_DNA"/>
</dbReference>
<dbReference type="SUPFAM" id="SSF51197">
    <property type="entry name" value="Clavaminate synthase-like"/>
    <property type="match status" value="1"/>
</dbReference>
<reference evidence="1 2" key="1">
    <citation type="journal article" date="2015" name="Genome Biol. Evol.">
        <title>Phylogenomic analyses indicate that early fungi evolved digesting cell walls of algal ancestors of land plants.</title>
        <authorList>
            <person name="Chang Y."/>
            <person name="Wang S."/>
            <person name="Sekimoto S."/>
            <person name="Aerts A.L."/>
            <person name="Choi C."/>
            <person name="Clum A."/>
            <person name="LaButti K.M."/>
            <person name="Lindquist E.A."/>
            <person name="Yee Ngan C."/>
            <person name="Ohm R.A."/>
            <person name="Salamov A.A."/>
            <person name="Grigoriev I.V."/>
            <person name="Spatafora J.W."/>
            <person name="Berbee M.L."/>
        </authorList>
    </citation>
    <scope>NUCLEOTIDE SEQUENCE [LARGE SCALE GENOMIC DNA]</scope>
    <source>
        <strain evidence="1 2">JEL478</strain>
    </source>
</reference>
<dbReference type="OMA" id="GHSHWPQ"/>
<organism evidence="1 2">
    <name type="scientific">Gonapodya prolifera (strain JEL478)</name>
    <name type="common">Monoblepharis prolifera</name>
    <dbReference type="NCBI Taxonomy" id="1344416"/>
    <lineage>
        <taxon>Eukaryota</taxon>
        <taxon>Fungi</taxon>
        <taxon>Fungi incertae sedis</taxon>
        <taxon>Chytridiomycota</taxon>
        <taxon>Chytridiomycota incertae sedis</taxon>
        <taxon>Monoblepharidomycetes</taxon>
        <taxon>Monoblepharidales</taxon>
        <taxon>Gonapodyaceae</taxon>
        <taxon>Gonapodya</taxon>
    </lineage>
</organism>
<proteinExistence type="predicted"/>
<name>A0A139AUN2_GONPJ</name>
<dbReference type="Pfam" id="PF05721">
    <property type="entry name" value="PhyH"/>
    <property type="match status" value="1"/>
</dbReference>
<dbReference type="OrthoDB" id="445007at2759"/>
<evidence type="ECO:0000313" key="2">
    <source>
        <dbReference type="Proteomes" id="UP000070544"/>
    </source>
</evidence>
<dbReference type="InterPro" id="IPR008775">
    <property type="entry name" value="Phytyl_CoA_dOase-like"/>
</dbReference>
<gene>
    <name evidence="1" type="ORF">M427DRAFT_94336</name>
</gene>
<evidence type="ECO:0000313" key="1">
    <source>
        <dbReference type="EMBL" id="KXS20441.1"/>
    </source>
</evidence>
<dbReference type="AlphaFoldDB" id="A0A139AUN2"/>
<protein>
    <recommendedName>
        <fullName evidence="3">Phytanoyl-CoA dioxygenase</fullName>
    </recommendedName>
</protein>
<dbReference type="PANTHER" id="PTHR31630:SF6">
    <property type="entry name" value="PHYTANOYL-COA DIOXYGENASE-RELATED"/>
    <property type="match status" value="1"/>
</dbReference>
<dbReference type="Proteomes" id="UP000070544">
    <property type="component" value="Unassembled WGS sequence"/>
</dbReference>
<accession>A0A139AUN2</accession>
<sequence>MHPTVRTLAELDLVREDLARDGYAAVQAVPDSDRLQHLRDGFWDWLEHFDPAIKRNDPRTWDSPNGPTSFYGILHGYGISHAQFLWDLRTDEKVGKVFAELWGTDKLLVSFDGACFMQPPEYFRNKWKRFSSWAHIDQPRDKSGLHCYQGLVTLYDANEQDGGLVVWRGSHTKVTEALGTATVFDEDYEGLERVCKMKGCERVKLCGPAGTLFLWDSRTVHCNAAPDPKRHLEEPIPRMVGYVCMLPRAVATEENLHRKAVAFENMWGHGHDPCASAG</sequence>